<gene>
    <name evidence="2" type="ORF">A4V09_13255</name>
</gene>
<protein>
    <submittedName>
        <fullName evidence="2">AraC family transcriptional regulator</fullName>
    </submittedName>
</protein>
<dbReference type="Proteomes" id="UP000092574">
    <property type="component" value="Chromosome"/>
</dbReference>
<dbReference type="InterPro" id="IPR029442">
    <property type="entry name" value="GyrI-like"/>
</dbReference>
<dbReference type="Pfam" id="PF06445">
    <property type="entry name" value="GyrI-like"/>
    <property type="match status" value="1"/>
</dbReference>
<feature type="domain" description="AraC effector-binding" evidence="1">
    <location>
        <begin position="3"/>
        <end position="149"/>
    </location>
</feature>
<proteinExistence type="predicted"/>
<dbReference type="AlphaFoldDB" id="A0A1C7ICB5"/>
<accession>A0A1C7ICB5</accession>
<dbReference type="Gene3D" id="3.20.80.10">
    <property type="entry name" value="Regulatory factor, effector binding domain"/>
    <property type="match status" value="1"/>
</dbReference>
<sequence>MNYRVEIKDIEPIRVAYMKYVGVATEANKVFPNVFKSIMGKANGAPLFSYLSMNQETKVAEMELCVPTEMMPNGNGVEVKELPRIKAVCLTHVGSYETLFHAYAAIDEYAKENKLILAPPFREVFIKGPGMLIKGNLGKYITEVQFPIMEE</sequence>
<name>A0A1C7ICB5_9FIRM</name>
<evidence type="ECO:0000313" key="2">
    <source>
        <dbReference type="EMBL" id="ANU76648.1"/>
    </source>
</evidence>
<dbReference type="EMBL" id="CP015405">
    <property type="protein sequence ID" value="ANU76648.1"/>
    <property type="molecule type" value="Genomic_DNA"/>
</dbReference>
<evidence type="ECO:0000259" key="1">
    <source>
        <dbReference type="SMART" id="SM00871"/>
    </source>
</evidence>
<dbReference type="SUPFAM" id="SSF55136">
    <property type="entry name" value="Probable bacterial effector-binding domain"/>
    <property type="match status" value="1"/>
</dbReference>
<organism evidence="2 3">
    <name type="scientific">Blautia pseudococcoides</name>
    <dbReference type="NCBI Taxonomy" id="1796616"/>
    <lineage>
        <taxon>Bacteria</taxon>
        <taxon>Bacillati</taxon>
        <taxon>Bacillota</taxon>
        <taxon>Clostridia</taxon>
        <taxon>Lachnospirales</taxon>
        <taxon>Lachnospiraceae</taxon>
        <taxon>Blautia</taxon>
    </lineage>
</organism>
<keyword evidence="3" id="KW-1185">Reference proteome</keyword>
<reference evidence="2" key="1">
    <citation type="submission" date="2017-04" db="EMBL/GenBank/DDBJ databases">
        <title>Complete Genome Sequences of Twelve Strains of a Stable Defined Moderately Diverse Mouse Microbiota 2 (sDMDMm2).</title>
        <authorList>
            <person name="Uchimura Y."/>
            <person name="Wyss M."/>
            <person name="Brugiroux S."/>
            <person name="Limenitakis J.P."/>
            <person name="Stecher B."/>
            <person name="McCoy K.D."/>
            <person name="Macpherson A.J."/>
        </authorList>
    </citation>
    <scope>NUCLEOTIDE SEQUENCE</scope>
    <source>
        <strain evidence="2">YL58</strain>
    </source>
</reference>
<dbReference type="STRING" id="1796616.A4V09_13255"/>
<dbReference type="InterPro" id="IPR010499">
    <property type="entry name" value="AraC_E-bd"/>
</dbReference>
<dbReference type="SMART" id="SM00871">
    <property type="entry name" value="AraC_E_bind"/>
    <property type="match status" value="1"/>
</dbReference>
<dbReference type="RefSeq" id="WP_065542809.1">
    <property type="nucleotide sequence ID" value="NZ_CP015405.2"/>
</dbReference>
<evidence type="ECO:0000313" key="3">
    <source>
        <dbReference type="Proteomes" id="UP000092574"/>
    </source>
</evidence>
<dbReference type="OrthoDB" id="9773308at2"/>
<dbReference type="KEGG" id="byl:A4V09_13255"/>
<dbReference type="InterPro" id="IPR011256">
    <property type="entry name" value="Reg_factor_effector_dom_sf"/>
</dbReference>